<proteinExistence type="predicted"/>
<gene>
    <name evidence="2" type="ORF">O181_117013</name>
</gene>
<accession>A0A9Q3K9H5</accession>
<protein>
    <submittedName>
        <fullName evidence="2">Uncharacterized protein</fullName>
    </submittedName>
</protein>
<feature type="region of interest" description="Disordered" evidence="1">
    <location>
        <begin position="81"/>
        <end position="130"/>
    </location>
</feature>
<comment type="caution">
    <text evidence="2">The sequence shown here is derived from an EMBL/GenBank/DDBJ whole genome shotgun (WGS) entry which is preliminary data.</text>
</comment>
<sequence length="156" mass="17455">MVTSLRDRSEVIIWPMKDDNGKMTFEVGPIVTMSCHPWDSNAKKTLEQPTPDPSGTQWPEDLFCGKQPKIHLISTFDSSELTLPPFVEPSQTNESPIPGPSPSSESHEDIPAHEHEPEVAPMQSMEEPFGKSQLFLTFPLTISSFSHSTPLHNHHQ</sequence>
<dbReference type="Proteomes" id="UP000765509">
    <property type="component" value="Unassembled WGS sequence"/>
</dbReference>
<feature type="region of interest" description="Disordered" evidence="1">
    <location>
        <begin position="41"/>
        <end position="62"/>
    </location>
</feature>
<evidence type="ECO:0000313" key="3">
    <source>
        <dbReference type="Proteomes" id="UP000765509"/>
    </source>
</evidence>
<organism evidence="2 3">
    <name type="scientific">Austropuccinia psidii MF-1</name>
    <dbReference type="NCBI Taxonomy" id="1389203"/>
    <lineage>
        <taxon>Eukaryota</taxon>
        <taxon>Fungi</taxon>
        <taxon>Dikarya</taxon>
        <taxon>Basidiomycota</taxon>
        <taxon>Pucciniomycotina</taxon>
        <taxon>Pucciniomycetes</taxon>
        <taxon>Pucciniales</taxon>
        <taxon>Sphaerophragmiaceae</taxon>
        <taxon>Austropuccinia</taxon>
    </lineage>
</organism>
<evidence type="ECO:0000313" key="2">
    <source>
        <dbReference type="EMBL" id="MBW0577298.1"/>
    </source>
</evidence>
<evidence type="ECO:0000256" key="1">
    <source>
        <dbReference type="SAM" id="MobiDB-lite"/>
    </source>
</evidence>
<dbReference type="AlphaFoldDB" id="A0A9Q3K9H5"/>
<feature type="compositionally biased region" description="Basic and acidic residues" evidence="1">
    <location>
        <begin position="105"/>
        <end position="118"/>
    </location>
</feature>
<dbReference type="EMBL" id="AVOT02100347">
    <property type="protein sequence ID" value="MBW0577298.1"/>
    <property type="molecule type" value="Genomic_DNA"/>
</dbReference>
<reference evidence="2" key="1">
    <citation type="submission" date="2021-03" db="EMBL/GenBank/DDBJ databases">
        <title>Draft genome sequence of rust myrtle Austropuccinia psidii MF-1, a brazilian biotype.</title>
        <authorList>
            <person name="Quecine M.C."/>
            <person name="Pachon D.M.R."/>
            <person name="Bonatelli M.L."/>
            <person name="Correr F.H."/>
            <person name="Franceschini L.M."/>
            <person name="Leite T.F."/>
            <person name="Margarido G.R.A."/>
            <person name="Almeida C.A."/>
            <person name="Ferrarezi J.A."/>
            <person name="Labate C.A."/>
        </authorList>
    </citation>
    <scope>NUCLEOTIDE SEQUENCE</scope>
    <source>
        <strain evidence="2">MF-1</strain>
    </source>
</reference>
<keyword evidence="3" id="KW-1185">Reference proteome</keyword>
<name>A0A9Q3K9H5_9BASI</name>